<feature type="compositionally biased region" description="Low complexity" evidence="1">
    <location>
        <begin position="24"/>
        <end position="78"/>
    </location>
</feature>
<dbReference type="GO" id="GO:0010513">
    <property type="term" value="P:positive regulation of phosphatidylinositol biosynthetic process"/>
    <property type="evidence" value="ECO:0007669"/>
    <property type="project" value="TreeGrafter"/>
</dbReference>
<feature type="compositionally biased region" description="Polar residues" evidence="1">
    <location>
        <begin position="105"/>
        <end position="116"/>
    </location>
</feature>
<accession>A0A517L801</accession>
<reference evidence="2 3" key="1">
    <citation type="submission" date="2019-07" db="EMBL/GenBank/DDBJ databases">
        <title>Finished genome of Venturia effusa.</title>
        <authorList>
            <person name="Young C.A."/>
            <person name="Cox M.P."/>
            <person name="Ganley A.R.D."/>
            <person name="David W.J."/>
        </authorList>
    </citation>
    <scope>NUCLEOTIDE SEQUENCE [LARGE SCALE GENOMIC DNA]</scope>
    <source>
        <strain evidence="3">albino</strain>
    </source>
</reference>
<feature type="compositionally biased region" description="Low complexity" evidence="1">
    <location>
        <begin position="282"/>
        <end position="295"/>
    </location>
</feature>
<dbReference type="GO" id="GO:1903778">
    <property type="term" value="P:protein localization to vacuolar membrane"/>
    <property type="evidence" value="ECO:0007669"/>
    <property type="project" value="TreeGrafter"/>
</dbReference>
<feature type="compositionally biased region" description="Basic and acidic residues" evidence="1">
    <location>
        <begin position="342"/>
        <end position="354"/>
    </location>
</feature>
<dbReference type="OrthoDB" id="1204at2759"/>
<evidence type="ECO:0000313" key="2">
    <source>
        <dbReference type="EMBL" id="QDS71754.1"/>
    </source>
</evidence>
<feature type="region of interest" description="Disordered" evidence="1">
    <location>
        <begin position="1"/>
        <end position="452"/>
    </location>
</feature>
<organism evidence="2 3">
    <name type="scientific">Venturia effusa</name>
    <dbReference type="NCBI Taxonomy" id="50376"/>
    <lineage>
        <taxon>Eukaryota</taxon>
        <taxon>Fungi</taxon>
        <taxon>Dikarya</taxon>
        <taxon>Ascomycota</taxon>
        <taxon>Pezizomycotina</taxon>
        <taxon>Dothideomycetes</taxon>
        <taxon>Pleosporomycetidae</taxon>
        <taxon>Venturiales</taxon>
        <taxon>Venturiaceae</taxon>
        <taxon>Venturia</taxon>
    </lineage>
</organism>
<dbReference type="PANTHER" id="PTHR28258">
    <property type="entry name" value="VACUOLAR SEGREGATION PROTEIN 7"/>
    <property type="match status" value="1"/>
</dbReference>
<feature type="compositionally biased region" description="Pro residues" evidence="1">
    <location>
        <begin position="173"/>
        <end position="186"/>
    </location>
</feature>
<feature type="compositionally biased region" description="Polar residues" evidence="1">
    <location>
        <begin position="1"/>
        <end position="10"/>
    </location>
</feature>
<keyword evidence="3" id="KW-1185">Reference proteome</keyword>
<feature type="compositionally biased region" description="Polar residues" evidence="1">
    <location>
        <begin position="201"/>
        <end position="211"/>
    </location>
</feature>
<feature type="compositionally biased region" description="Polar residues" evidence="1">
    <location>
        <begin position="296"/>
        <end position="310"/>
    </location>
</feature>
<dbReference type="GO" id="GO:0000329">
    <property type="term" value="C:fungal-type vacuole membrane"/>
    <property type="evidence" value="ECO:0007669"/>
    <property type="project" value="TreeGrafter"/>
</dbReference>
<feature type="compositionally biased region" description="Low complexity" evidence="1">
    <location>
        <begin position="212"/>
        <end position="224"/>
    </location>
</feature>
<dbReference type="GO" id="GO:0000011">
    <property type="term" value="P:vacuole inheritance"/>
    <property type="evidence" value="ECO:0007669"/>
    <property type="project" value="TreeGrafter"/>
</dbReference>
<proteinExistence type="predicted"/>
<dbReference type="GO" id="GO:0070772">
    <property type="term" value="C:PAS complex"/>
    <property type="evidence" value="ECO:0007669"/>
    <property type="project" value="TreeGrafter"/>
</dbReference>
<dbReference type="PANTHER" id="PTHR28258:SF1">
    <property type="entry name" value="VACUOLAR SEGREGATION PROTEIN 7"/>
    <property type="match status" value="1"/>
</dbReference>
<feature type="compositionally biased region" description="Low complexity" evidence="1">
    <location>
        <begin position="119"/>
        <end position="152"/>
    </location>
</feature>
<evidence type="ECO:0000313" key="3">
    <source>
        <dbReference type="Proteomes" id="UP000316270"/>
    </source>
</evidence>
<dbReference type="Pfam" id="PF12751">
    <property type="entry name" value="Vac7"/>
    <property type="match status" value="1"/>
</dbReference>
<dbReference type="EMBL" id="CP042190">
    <property type="protein sequence ID" value="QDS71754.1"/>
    <property type="molecule type" value="Genomic_DNA"/>
</dbReference>
<gene>
    <name evidence="2" type="ORF">FKW77_009048</name>
</gene>
<sequence>MTESLATSGSLGCEAEDNNNNNARSQTTTTRPPVPTNNRSTGTLSGTLSGTHSLAASRSPSIAASPRSSRDSSPAGRPFRQQNTSGAAPSGMRSRKDSHDVSPNRPANITAHSGTVPSAAAIQRALSAATTPQLPTALTSDPSSTTTTPSASKLPRVSRVQPATPGSGENTPSWPPSPRLKSPPPSSSRRNSFRTQRKPEISTTTPNIVVQTSTPTSTPSITFPKQAETPEEPDARAGASAGKAPSRGASGAPTLETVQEFSAPTTPDDASANGIRYEAGPSLSSSETSPWSSHSNTDPHNSAESPFNDAQSEDDHAGTSGATTPRKEKANVSKGDSGSDAGVEKKSDRQNKDAEEQDPDTTPRAKAVASRSSLNSLRPKAEASAKNMTVETETISSIPQGTLGPPTDRIASGRIESVGTLRTKASSDTIRPNKGRKKASRKAPSINNTGMYSSSVPVFIQIGSGA</sequence>
<name>A0A517L801_9PEZI</name>
<dbReference type="Proteomes" id="UP000316270">
    <property type="component" value="Chromosome 6"/>
</dbReference>
<feature type="compositionally biased region" description="Polar residues" evidence="1">
    <location>
        <begin position="386"/>
        <end position="400"/>
    </location>
</feature>
<protein>
    <submittedName>
        <fullName evidence="2">Uncharacterized protein</fullName>
    </submittedName>
</protein>
<dbReference type="STRING" id="50376.A0A517L801"/>
<dbReference type="InterPro" id="IPR024260">
    <property type="entry name" value="Vac7"/>
</dbReference>
<evidence type="ECO:0000256" key="1">
    <source>
        <dbReference type="SAM" id="MobiDB-lite"/>
    </source>
</evidence>
<dbReference type="AlphaFoldDB" id="A0A517L801"/>
<feature type="compositionally biased region" description="Polar residues" evidence="1">
    <location>
        <begin position="256"/>
        <end position="265"/>
    </location>
</feature>